<protein>
    <submittedName>
        <fullName evidence="2">Uncharacterized protein</fullName>
    </submittedName>
</protein>
<name>A0AAV7NNU7_PLEWA</name>
<keyword evidence="3" id="KW-1185">Reference proteome</keyword>
<dbReference type="Proteomes" id="UP001066276">
    <property type="component" value="Chromosome 8"/>
</dbReference>
<evidence type="ECO:0000256" key="1">
    <source>
        <dbReference type="SAM" id="MobiDB-lite"/>
    </source>
</evidence>
<comment type="caution">
    <text evidence="2">The sequence shown here is derived from an EMBL/GenBank/DDBJ whole genome shotgun (WGS) entry which is preliminary data.</text>
</comment>
<evidence type="ECO:0000313" key="3">
    <source>
        <dbReference type="Proteomes" id="UP001066276"/>
    </source>
</evidence>
<evidence type="ECO:0000313" key="2">
    <source>
        <dbReference type="EMBL" id="KAJ1116043.1"/>
    </source>
</evidence>
<feature type="compositionally biased region" description="Basic and acidic residues" evidence="1">
    <location>
        <begin position="55"/>
        <end position="68"/>
    </location>
</feature>
<dbReference type="EMBL" id="JANPWB010000012">
    <property type="protein sequence ID" value="KAJ1116043.1"/>
    <property type="molecule type" value="Genomic_DNA"/>
</dbReference>
<dbReference type="AlphaFoldDB" id="A0AAV7NNU7"/>
<reference evidence="2" key="1">
    <citation type="journal article" date="2022" name="bioRxiv">
        <title>Sequencing and chromosome-scale assembly of the giantPleurodeles waltlgenome.</title>
        <authorList>
            <person name="Brown T."/>
            <person name="Elewa A."/>
            <person name="Iarovenko S."/>
            <person name="Subramanian E."/>
            <person name="Araus A.J."/>
            <person name="Petzold A."/>
            <person name="Susuki M."/>
            <person name="Suzuki K.-i.T."/>
            <person name="Hayashi T."/>
            <person name="Toyoda A."/>
            <person name="Oliveira C."/>
            <person name="Osipova E."/>
            <person name="Leigh N.D."/>
            <person name="Simon A."/>
            <person name="Yun M.H."/>
        </authorList>
    </citation>
    <scope>NUCLEOTIDE SEQUENCE</scope>
    <source>
        <strain evidence="2">20211129_DDA</strain>
        <tissue evidence="2">Liver</tissue>
    </source>
</reference>
<feature type="region of interest" description="Disordered" evidence="1">
    <location>
        <begin position="55"/>
        <end position="79"/>
    </location>
</feature>
<accession>A0AAV7NNU7</accession>
<gene>
    <name evidence="2" type="ORF">NDU88_004262</name>
</gene>
<organism evidence="2 3">
    <name type="scientific">Pleurodeles waltl</name>
    <name type="common">Iberian ribbed newt</name>
    <dbReference type="NCBI Taxonomy" id="8319"/>
    <lineage>
        <taxon>Eukaryota</taxon>
        <taxon>Metazoa</taxon>
        <taxon>Chordata</taxon>
        <taxon>Craniata</taxon>
        <taxon>Vertebrata</taxon>
        <taxon>Euteleostomi</taxon>
        <taxon>Amphibia</taxon>
        <taxon>Batrachia</taxon>
        <taxon>Caudata</taxon>
        <taxon>Salamandroidea</taxon>
        <taxon>Salamandridae</taxon>
        <taxon>Pleurodelinae</taxon>
        <taxon>Pleurodeles</taxon>
    </lineage>
</organism>
<sequence length="109" mass="12067">MAVGGPGSQLTSCRILPSATAVSCRILRESRPHLLAVSHPALACIALLHQNERQFETSSREEETKLQEEATAGPVNFRQKNPCIRSPAVSFPPQLSLPGLRRAARRRRW</sequence>
<proteinExistence type="predicted"/>